<dbReference type="PANTHER" id="PTHR38150:SF1">
    <property type="entry name" value="PFU DOMAIN-CONTAINING PROTEIN"/>
    <property type="match status" value="1"/>
</dbReference>
<evidence type="ECO:0000313" key="1">
    <source>
        <dbReference type="EMBL" id="CAD8108367.1"/>
    </source>
</evidence>
<accession>A0A8S1PYG7</accession>
<dbReference type="EMBL" id="CAJJDN010000091">
    <property type="protein sequence ID" value="CAD8108367.1"/>
    <property type="molecule type" value="Genomic_DNA"/>
</dbReference>
<protein>
    <submittedName>
        <fullName evidence="1">Uncharacterized protein</fullName>
    </submittedName>
</protein>
<reference evidence="1" key="1">
    <citation type="submission" date="2021-01" db="EMBL/GenBank/DDBJ databases">
        <authorList>
            <consortium name="Genoscope - CEA"/>
            <person name="William W."/>
        </authorList>
    </citation>
    <scope>NUCLEOTIDE SEQUENCE</scope>
</reference>
<dbReference type="OrthoDB" id="195145at2759"/>
<comment type="caution">
    <text evidence="1">The sequence shown here is derived from an EMBL/GenBank/DDBJ whole genome shotgun (WGS) entry which is preliminary data.</text>
</comment>
<gene>
    <name evidence="1" type="ORF">PSON_ATCC_30995.1.T0910033</name>
</gene>
<name>A0A8S1PYG7_9CILI</name>
<dbReference type="Proteomes" id="UP000692954">
    <property type="component" value="Unassembled WGS sequence"/>
</dbReference>
<keyword evidence="2" id="KW-1185">Reference proteome</keyword>
<dbReference type="AlphaFoldDB" id="A0A8S1PYG7"/>
<organism evidence="1 2">
    <name type="scientific">Paramecium sonneborni</name>
    <dbReference type="NCBI Taxonomy" id="65129"/>
    <lineage>
        <taxon>Eukaryota</taxon>
        <taxon>Sar</taxon>
        <taxon>Alveolata</taxon>
        <taxon>Ciliophora</taxon>
        <taxon>Intramacronucleata</taxon>
        <taxon>Oligohymenophorea</taxon>
        <taxon>Peniculida</taxon>
        <taxon>Parameciidae</taxon>
        <taxon>Paramecium</taxon>
    </lineage>
</organism>
<dbReference type="PANTHER" id="PTHR38150">
    <property type="entry name" value="EF-HAND DOMAIN-CONTAINING PROTEIN"/>
    <property type="match status" value="1"/>
</dbReference>
<evidence type="ECO:0000313" key="2">
    <source>
        <dbReference type="Proteomes" id="UP000692954"/>
    </source>
</evidence>
<sequence>MQQNNNYEQLIKKKINLINDFESGKKQYLKEVIERPDTPQFSDRKRNENNNSFILIKEQIEYDIIIDQETFSSFVDVKPYSEQDLNKMMNQLYIFVDSKFWNFCLMLAYNEDTWFQQQIIPYDRMAKILGQIFSCVEKFDDQIIQDLEKVINYRSLAHLDRLLFENKLPQFEKVIKMLRTQILSNPHPAFILRESQIKEKQFDSFSKLQAYKSFTPTKPSALSSKGIQRSEMLYNHSKQLQEKARHAQLIKIKQENDEMISFQKNFKNVSGDQVFQRLFNESKALQIKQQQQIVNKEDILDKECTFKPDIKNTLIKSDQKVDQIPGFENTIKRMQKAQNEKQYKEKYFEIKQSQLEKVNNNKEIKEFKLSEREENEEPILFLDVRISKNKIGRLGVRKNDDLQQVIKNFAKTFALQKTQIDSLQKHIKSAMETLNKHQEQ</sequence>
<proteinExistence type="predicted"/>